<feature type="chain" id="PRO_5015574481" evidence="1">
    <location>
        <begin position="19"/>
        <end position="89"/>
    </location>
</feature>
<sequence length="89" mass="9311">MRILPLLAALTAAAFLSACDDKESCTQEVAQKKAADLSAKITEVGTQDPTKLAALAPKMQELVTKVQAGGDDLSGTCKAIDDMMAELTK</sequence>
<accession>A0A2T4JDR1</accession>
<dbReference type="Proteomes" id="UP000241362">
    <property type="component" value="Unassembled WGS sequence"/>
</dbReference>
<feature type="signal peptide" evidence="1">
    <location>
        <begin position="1"/>
        <end position="18"/>
    </location>
</feature>
<dbReference type="AlphaFoldDB" id="A0A2T4JDR1"/>
<evidence type="ECO:0000313" key="2">
    <source>
        <dbReference type="EMBL" id="PTE16055.1"/>
    </source>
</evidence>
<proteinExistence type="predicted"/>
<dbReference type="PROSITE" id="PS51257">
    <property type="entry name" value="PROKAR_LIPOPROTEIN"/>
    <property type="match status" value="1"/>
</dbReference>
<organism evidence="2 3">
    <name type="scientific">Fuscovulum blasticum DSM 2131</name>
    <dbReference type="NCBI Taxonomy" id="1188250"/>
    <lineage>
        <taxon>Bacteria</taxon>
        <taxon>Pseudomonadati</taxon>
        <taxon>Pseudomonadota</taxon>
        <taxon>Alphaproteobacteria</taxon>
        <taxon>Rhodobacterales</taxon>
        <taxon>Paracoccaceae</taxon>
        <taxon>Pseudogemmobacter</taxon>
    </lineage>
</organism>
<dbReference type="RefSeq" id="WP_107672064.1">
    <property type="nucleotide sequence ID" value="NZ_PZKE01000002.1"/>
</dbReference>
<dbReference type="EMBL" id="PZKE01000002">
    <property type="protein sequence ID" value="PTE16055.1"/>
    <property type="molecule type" value="Genomic_DNA"/>
</dbReference>
<reference evidence="2 3" key="1">
    <citation type="submission" date="2018-03" db="EMBL/GenBank/DDBJ databases">
        <title>Rhodobacter blasticus.</title>
        <authorList>
            <person name="Meyer T.E."/>
            <person name="Miller S."/>
            <person name="Lodha T."/>
            <person name="Gandham S."/>
            <person name="Chintalapati S."/>
            <person name="Chintalapati V.R."/>
        </authorList>
    </citation>
    <scope>NUCLEOTIDE SEQUENCE [LARGE SCALE GENOMIC DNA]</scope>
    <source>
        <strain evidence="2 3">DSM 2131</strain>
    </source>
</reference>
<evidence type="ECO:0000313" key="3">
    <source>
        <dbReference type="Proteomes" id="UP000241362"/>
    </source>
</evidence>
<keyword evidence="3" id="KW-1185">Reference proteome</keyword>
<name>A0A2T4JDR1_FUSBL</name>
<evidence type="ECO:0000256" key="1">
    <source>
        <dbReference type="SAM" id="SignalP"/>
    </source>
</evidence>
<gene>
    <name evidence="2" type="ORF">C5F44_03230</name>
</gene>
<keyword evidence="1" id="KW-0732">Signal</keyword>
<comment type="caution">
    <text evidence="2">The sequence shown here is derived from an EMBL/GenBank/DDBJ whole genome shotgun (WGS) entry which is preliminary data.</text>
</comment>
<protein>
    <submittedName>
        <fullName evidence="2">Uncharacterized protein</fullName>
    </submittedName>
</protein>